<dbReference type="Pfam" id="PF01329">
    <property type="entry name" value="Pterin_4a"/>
    <property type="match status" value="1"/>
</dbReference>
<reference evidence="7" key="1">
    <citation type="submission" date="2022-11" db="UniProtKB">
        <authorList>
            <consortium name="WormBaseParasite"/>
        </authorList>
    </citation>
    <scope>IDENTIFICATION</scope>
</reference>
<dbReference type="OMA" id="RWLSKMA"/>
<name>A0A915JVW5_ROMCU</name>
<dbReference type="PANTHER" id="PTHR12599:SF0">
    <property type="entry name" value="PTERIN-4-ALPHA-CARBINOLAMINE DEHYDRATASE"/>
    <property type="match status" value="1"/>
</dbReference>
<dbReference type="CDD" id="cd00914">
    <property type="entry name" value="PCD_DCoH_subfamily_b"/>
    <property type="match status" value="1"/>
</dbReference>
<keyword evidence="4" id="KW-0456">Lyase</keyword>
<evidence type="ECO:0000313" key="6">
    <source>
        <dbReference type="Proteomes" id="UP000887565"/>
    </source>
</evidence>
<sequence>MTDVSCCKPLVNPTANQAKLSEEERKGKLKPLLDNGWSMVVDRDAIRKQFSFKNFIDAFGFMTKVAIKAEKMNHHPEWFNVYNKVDVTLSSHDVNGLSNRDVTLAKFIDSSSVCEH</sequence>
<dbReference type="InterPro" id="IPR001533">
    <property type="entry name" value="Pterin_deHydtase"/>
</dbReference>
<dbReference type="SUPFAM" id="SSF55248">
    <property type="entry name" value="PCD-like"/>
    <property type="match status" value="1"/>
</dbReference>
<dbReference type="NCBIfam" id="NF002020">
    <property type="entry name" value="PRK00823.1-5"/>
    <property type="match status" value="1"/>
</dbReference>
<evidence type="ECO:0000313" key="7">
    <source>
        <dbReference type="WBParaSite" id="nRc.2.0.1.t29892-RA"/>
    </source>
</evidence>
<dbReference type="HAMAP" id="MF_00434">
    <property type="entry name" value="Pterin_4_alpha"/>
    <property type="match status" value="1"/>
</dbReference>
<organism evidence="6 7">
    <name type="scientific">Romanomermis culicivorax</name>
    <name type="common">Nematode worm</name>
    <dbReference type="NCBI Taxonomy" id="13658"/>
    <lineage>
        <taxon>Eukaryota</taxon>
        <taxon>Metazoa</taxon>
        <taxon>Ecdysozoa</taxon>
        <taxon>Nematoda</taxon>
        <taxon>Enoplea</taxon>
        <taxon>Dorylaimia</taxon>
        <taxon>Mermithida</taxon>
        <taxon>Mermithoidea</taxon>
        <taxon>Mermithidae</taxon>
        <taxon>Romanomermis</taxon>
    </lineage>
</organism>
<comment type="catalytic activity">
    <reaction evidence="1">
        <text>(4aS,6R)-4a-hydroxy-L-erythro-5,6,7,8-tetrahydrobiopterin = (6R)-L-erythro-6,7-dihydrobiopterin + H2O</text>
        <dbReference type="Rhea" id="RHEA:11920"/>
        <dbReference type="ChEBI" id="CHEBI:15377"/>
        <dbReference type="ChEBI" id="CHEBI:15642"/>
        <dbReference type="ChEBI" id="CHEBI:43120"/>
        <dbReference type="EC" id="4.2.1.96"/>
    </reaction>
</comment>
<accession>A0A915JVW5</accession>
<dbReference type="GO" id="GO:0006729">
    <property type="term" value="P:tetrahydrobiopterin biosynthetic process"/>
    <property type="evidence" value="ECO:0007669"/>
    <property type="project" value="InterPro"/>
</dbReference>
<evidence type="ECO:0000256" key="4">
    <source>
        <dbReference type="ARBA" id="ARBA00023239"/>
    </source>
</evidence>
<dbReference type="WBParaSite" id="nRc.2.0.1.t29892-RA">
    <property type="protein sequence ID" value="nRc.2.0.1.t29892-RA"/>
    <property type="gene ID" value="nRc.2.0.1.g29892"/>
</dbReference>
<dbReference type="Proteomes" id="UP000887565">
    <property type="component" value="Unplaced"/>
</dbReference>
<evidence type="ECO:0000256" key="5">
    <source>
        <dbReference type="ARBA" id="ARBA00030497"/>
    </source>
</evidence>
<dbReference type="AlphaFoldDB" id="A0A915JVW5"/>
<evidence type="ECO:0000256" key="2">
    <source>
        <dbReference type="ARBA" id="ARBA00006472"/>
    </source>
</evidence>
<evidence type="ECO:0000256" key="3">
    <source>
        <dbReference type="ARBA" id="ARBA00013252"/>
    </source>
</evidence>
<dbReference type="EC" id="4.2.1.96" evidence="3"/>
<keyword evidence="6" id="KW-1185">Reference proteome</keyword>
<protein>
    <recommendedName>
        <fullName evidence="3">4a-hydroxytetrahydrobiopterin dehydratase</fullName>
        <ecNumber evidence="3">4.2.1.96</ecNumber>
    </recommendedName>
    <alternativeName>
        <fullName evidence="5">4-alpha-hydroxy-tetrahydropterin dehydratase</fullName>
    </alternativeName>
</protein>
<evidence type="ECO:0000256" key="1">
    <source>
        <dbReference type="ARBA" id="ARBA00001554"/>
    </source>
</evidence>
<dbReference type="GO" id="GO:0008124">
    <property type="term" value="F:4-alpha-hydroxytetrahydrobiopterin dehydratase activity"/>
    <property type="evidence" value="ECO:0007669"/>
    <property type="project" value="UniProtKB-EC"/>
</dbReference>
<dbReference type="PANTHER" id="PTHR12599">
    <property type="entry name" value="PTERIN-4-ALPHA-CARBINOLAMINE DEHYDRATASE"/>
    <property type="match status" value="1"/>
</dbReference>
<dbReference type="Gene3D" id="3.30.1360.20">
    <property type="entry name" value="Transcriptional coactivator/pterin dehydratase"/>
    <property type="match status" value="1"/>
</dbReference>
<dbReference type="InterPro" id="IPR036428">
    <property type="entry name" value="PCD_sf"/>
</dbReference>
<proteinExistence type="inferred from homology"/>
<dbReference type="NCBIfam" id="NF002018">
    <property type="entry name" value="PRK00823.1-3"/>
    <property type="match status" value="1"/>
</dbReference>
<comment type="similarity">
    <text evidence="2">Belongs to the pterin-4-alpha-carbinolamine dehydratase family.</text>
</comment>